<evidence type="ECO:0000313" key="1">
    <source>
        <dbReference type="EMBL" id="THU95642.1"/>
    </source>
</evidence>
<reference evidence="1 2" key="1">
    <citation type="journal article" date="2019" name="Nat. Ecol. Evol.">
        <title>Megaphylogeny resolves global patterns of mushroom evolution.</title>
        <authorList>
            <person name="Varga T."/>
            <person name="Krizsan K."/>
            <person name="Foldi C."/>
            <person name="Dima B."/>
            <person name="Sanchez-Garcia M."/>
            <person name="Sanchez-Ramirez S."/>
            <person name="Szollosi G.J."/>
            <person name="Szarkandi J.G."/>
            <person name="Papp V."/>
            <person name="Albert L."/>
            <person name="Andreopoulos W."/>
            <person name="Angelini C."/>
            <person name="Antonin V."/>
            <person name="Barry K.W."/>
            <person name="Bougher N.L."/>
            <person name="Buchanan P."/>
            <person name="Buyck B."/>
            <person name="Bense V."/>
            <person name="Catcheside P."/>
            <person name="Chovatia M."/>
            <person name="Cooper J."/>
            <person name="Damon W."/>
            <person name="Desjardin D."/>
            <person name="Finy P."/>
            <person name="Geml J."/>
            <person name="Haridas S."/>
            <person name="Hughes K."/>
            <person name="Justo A."/>
            <person name="Karasinski D."/>
            <person name="Kautmanova I."/>
            <person name="Kiss B."/>
            <person name="Kocsube S."/>
            <person name="Kotiranta H."/>
            <person name="LaButti K.M."/>
            <person name="Lechner B.E."/>
            <person name="Liimatainen K."/>
            <person name="Lipzen A."/>
            <person name="Lukacs Z."/>
            <person name="Mihaltcheva S."/>
            <person name="Morgado L.N."/>
            <person name="Niskanen T."/>
            <person name="Noordeloos M.E."/>
            <person name="Ohm R.A."/>
            <person name="Ortiz-Santana B."/>
            <person name="Ovrebo C."/>
            <person name="Racz N."/>
            <person name="Riley R."/>
            <person name="Savchenko A."/>
            <person name="Shiryaev A."/>
            <person name="Soop K."/>
            <person name="Spirin V."/>
            <person name="Szebenyi C."/>
            <person name="Tomsovsky M."/>
            <person name="Tulloss R.E."/>
            <person name="Uehling J."/>
            <person name="Grigoriev I.V."/>
            <person name="Vagvolgyi C."/>
            <person name="Papp T."/>
            <person name="Martin F.M."/>
            <person name="Miettinen O."/>
            <person name="Hibbett D.S."/>
            <person name="Nagy L.G."/>
        </authorList>
    </citation>
    <scope>NUCLEOTIDE SEQUENCE [LARGE SCALE GENOMIC DNA]</scope>
    <source>
        <strain evidence="1 2">CBS 962.96</strain>
    </source>
</reference>
<proteinExistence type="predicted"/>
<dbReference type="OrthoDB" id="3145912at2759"/>
<dbReference type="AlphaFoldDB" id="A0A4S8M0R8"/>
<protein>
    <recommendedName>
        <fullName evidence="3">F-box domain-containing protein</fullName>
    </recommendedName>
</protein>
<evidence type="ECO:0008006" key="3">
    <source>
        <dbReference type="Google" id="ProtNLM"/>
    </source>
</evidence>
<organism evidence="1 2">
    <name type="scientific">Dendrothele bispora (strain CBS 962.96)</name>
    <dbReference type="NCBI Taxonomy" id="1314807"/>
    <lineage>
        <taxon>Eukaryota</taxon>
        <taxon>Fungi</taxon>
        <taxon>Dikarya</taxon>
        <taxon>Basidiomycota</taxon>
        <taxon>Agaricomycotina</taxon>
        <taxon>Agaricomycetes</taxon>
        <taxon>Agaricomycetidae</taxon>
        <taxon>Agaricales</taxon>
        <taxon>Agaricales incertae sedis</taxon>
        <taxon>Dendrothele</taxon>
    </lineage>
</organism>
<name>A0A4S8M0R8_DENBC</name>
<sequence length="316" mass="34654">MSFPPVPIEILREIVEFAATNDNSTALALALVNSHLRFWTLPLLYYSVTLRSASNLRHFLNALVQSLSHSRSLTSNVPLARRVKHLCIMTPGPMQSIQAILSRCTNLRSLVCGFNLASYAQLGLKLPSRVAVRHSNPVLNRECHLIGMSCRDGVPLGILPPDTTHLHIQPLSRQFLLSLSKLHLHLPELTHLAISLPARVLSTRIVPSSLLGEILDLNVNLKLLLVQLTDISDDASMSSDVKSCMSDPRVVLRSSGTLSLVTQWENGVVDGGGIWLEAEQIVAKRQYPTVSSSPITLILPSSRNLVAGRRSGVREV</sequence>
<dbReference type="Proteomes" id="UP000297245">
    <property type="component" value="Unassembled WGS sequence"/>
</dbReference>
<accession>A0A4S8M0R8</accession>
<evidence type="ECO:0000313" key="2">
    <source>
        <dbReference type="Proteomes" id="UP000297245"/>
    </source>
</evidence>
<keyword evidence="2" id="KW-1185">Reference proteome</keyword>
<feature type="non-terminal residue" evidence="1">
    <location>
        <position position="1"/>
    </location>
</feature>
<dbReference type="EMBL" id="ML179195">
    <property type="protein sequence ID" value="THU95642.1"/>
    <property type="molecule type" value="Genomic_DNA"/>
</dbReference>
<gene>
    <name evidence="1" type="ORF">K435DRAFT_778897</name>
</gene>